<reference evidence="2" key="1">
    <citation type="journal article" date="2020" name="Nature">
        <title>Giant virus diversity and host interactions through global metagenomics.</title>
        <authorList>
            <person name="Schulz F."/>
            <person name="Roux S."/>
            <person name="Paez-Espino D."/>
            <person name="Jungbluth S."/>
            <person name="Walsh D.A."/>
            <person name="Denef V.J."/>
            <person name="McMahon K.D."/>
            <person name="Konstantinidis K.T."/>
            <person name="Eloe-Fadrosh E.A."/>
            <person name="Kyrpides N.C."/>
            <person name="Woyke T."/>
        </authorList>
    </citation>
    <scope>NUCLEOTIDE SEQUENCE</scope>
    <source>
        <strain evidence="2">GVMAG-S-3300012919-55</strain>
    </source>
</reference>
<evidence type="ECO:0000256" key="1">
    <source>
        <dbReference type="SAM" id="MobiDB-lite"/>
    </source>
</evidence>
<evidence type="ECO:0000313" key="2">
    <source>
        <dbReference type="EMBL" id="QHU17649.1"/>
    </source>
</evidence>
<dbReference type="AlphaFoldDB" id="A0A6C0KJ41"/>
<proteinExistence type="predicted"/>
<name>A0A6C0KJ41_9ZZZZ</name>
<feature type="compositionally biased region" description="Basic residues" evidence="1">
    <location>
        <begin position="1"/>
        <end position="44"/>
    </location>
</feature>
<accession>A0A6C0KJ41</accession>
<sequence length="118" mass="13840">MPLTKKRTQYKKSNKRQRQGKRNTKRQNTRKKLKHRRQRRKRLRGGGGKTYSIFPNNDHEEILRDAKIGDMVKIYKSDGPQKHSLYTIVQGDNGTKTLEPIMDSGKNGRLYIIDKSTK</sequence>
<protein>
    <submittedName>
        <fullName evidence="2">Uncharacterized protein</fullName>
    </submittedName>
</protein>
<dbReference type="EMBL" id="MN740916">
    <property type="protein sequence ID" value="QHU17649.1"/>
    <property type="molecule type" value="Genomic_DNA"/>
</dbReference>
<organism evidence="2">
    <name type="scientific">viral metagenome</name>
    <dbReference type="NCBI Taxonomy" id="1070528"/>
    <lineage>
        <taxon>unclassified sequences</taxon>
        <taxon>metagenomes</taxon>
        <taxon>organismal metagenomes</taxon>
    </lineage>
</organism>
<feature type="region of interest" description="Disordered" evidence="1">
    <location>
        <begin position="1"/>
        <end position="53"/>
    </location>
</feature>